<name>A0A4C1ZLT3_EUMVA</name>
<evidence type="ECO:0000256" key="1">
    <source>
        <dbReference type="SAM" id="MobiDB-lite"/>
    </source>
</evidence>
<protein>
    <submittedName>
        <fullName evidence="2">Uncharacterized protein</fullName>
    </submittedName>
</protein>
<evidence type="ECO:0000313" key="3">
    <source>
        <dbReference type="Proteomes" id="UP000299102"/>
    </source>
</evidence>
<dbReference type="EMBL" id="BGZK01001890">
    <property type="protein sequence ID" value="GBP87849.1"/>
    <property type="molecule type" value="Genomic_DNA"/>
</dbReference>
<feature type="compositionally biased region" description="Low complexity" evidence="1">
    <location>
        <begin position="229"/>
        <end position="258"/>
    </location>
</feature>
<dbReference type="AlphaFoldDB" id="A0A4C1ZLT3"/>
<feature type="region of interest" description="Disordered" evidence="1">
    <location>
        <begin position="45"/>
        <end position="71"/>
    </location>
</feature>
<feature type="region of interest" description="Disordered" evidence="1">
    <location>
        <begin position="222"/>
        <end position="272"/>
    </location>
</feature>
<keyword evidence="3" id="KW-1185">Reference proteome</keyword>
<comment type="caution">
    <text evidence="2">The sequence shown here is derived from an EMBL/GenBank/DDBJ whole genome shotgun (WGS) entry which is preliminary data.</text>
</comment>
<proteinExistence type="predicted"/>
<reference evidence="2 3" key="1">
    <citation type="journal article" date="2019" name="Commun. Biol.">
        <title>The bagworm genome reveals a unique fibroin gene that provides high tensile strength.</title>
        <authorList>
            <person name="Kono N."/>
            <person name="Nakamura H."/>
            <person name="Ohtoshi R."/>
            <person name="Tomita M."/>
            <person name="Numata K."/>
            <person name="Arakawa K."/>
        </authorList>
    </citation>
    <scope>NUCLEOTIDE SEQUENCE [LARGE SCALE GENOMIC DNA]</scope>
</reference>
<evidence type="ECO:0000313" key="2">
    <source>
        <dbReference type="EMBL" id="GBP87849.1"/>
    </source>
</evidence>
<organism evidence="2 3">
    <name type="scientific">Eumeta variegata</name>
    <name type="common">Bagworm moth</name>
    <name type="synonym">Eumeta japonica</name>
    <dbReference type="NCBI Taxonomy" id="151549"/>
    <lineage>
        <taxon>Eukaryota</taxon>
        <taxon>Metazoa</taxon>
        <taxon>Ecdysozoa</taxon>
        <taxon>Arthropoda</taxon>
        <taxon>Hexapoda</taxon>
        <taxon>Insecta</taxon>
        <taxon>Pterygota</taxon>
        <taxon>Neoptera</taxon>
        <taxon>Endopterygota</taxon>
        <taxon>Lepidoptera</taxon>
        <taxon>Glossata</taxon>
        <taxon>Ditrysia</taxon>
        <taxon>Tineoidea</taxon>
        <taxon>Psychidae</taxon>
        <taxon>Oiketicinae</taxon>
        <taxon>Eumeta</taxon>
    </lineage>
</organism>
<dbReference type="Proteomes" id="UP000299102">
    <property type="component" value="Unassembled WGS sequence"/>
</dbReference>
<accession>A0A4C1ZLT3</accession>
<gene>
    <name evidence="2" type="ORF">EVAR_64424_1</name>
</gene>
<sequence>MQPTAGGRTLVDADRIKAACIGDPLGPGQYVSASRVLQPLRSVLGRDVNPVPTPGHPRARASPRMRSQQVEGGIRLDSWYSTRVGGRRSCTQPTAGGRTLVDADRAARIGADRARLPTADQAIHASDGSSQGSTRQRAAFYLFVLSSVAMSIRCLRRATRGRARRRACASGGWRAAPGCEAVIDEGGAGVIGEGAEGAAEGGAELNPRTQATAARRMPMNADRVEAARIGDPAAAAEAARVGEPLPSSSRSGPRQGGLSDRRGAPRNIGSQL</sequence>